<accession>A0ACB8BE16</accession>
<gene>
    <name evidence="1" type="ORF">BV22DRAFT_1016311</name>
</gene>
<dbReference type="EMBL" id="MU266467">
    <property type="protein sequence ID" value="KAH7922958.1"/>
    <property type="molecule type" value="Genomic_DNA"/>
</dbReference>
<name>A0ACB8BE16_9AGAM</name>
<protein>
    <submittedName>
        <fullName evidence="1">Uncharacterized protein</fullName>
    </submittedName>
</protein>
<evidence type="ECO:0000313" key="1">
    <source>
        <dbReference type="EMBL" id="KAH7922958.1"/>
    </source>
</evidence>
<reference evidence="1" key="1">
    <citation type="journal article" date="2021" name="New Phytol.">
        <title>Evolutionary innovations through gain and loss of genes in the ectomycorrhizal Boletales.</title>
        <authorList>
            <person name="Wu G."/>
            <person name="Miyauchi S."/>
            <person name="Morin E."/>
            <person name="Kuo A."/>
            <person name="Drula E."/>
            <person name="Varga T."/>
            <person name="Kohler A."/>
            <person name="Feng B."/>
            <person name="Cao Y."/>
            <person name="Lipzen A."/>
            <person name="Daum C."/>
            <person name="Hundley H."/>
            <person name="Pangilinan J."/>
            <person name="Johnson J."/>
            <person name="Barry K."/>
            <person name="LaButti K."/>
            <person name="Ng V."/>
            <person name="Ahrendt S."/>
            <person name="Min B."/>
            <person name="Choi I.G."/>
            <person name="Park H."/>
            <person name="Plett J.M."/>
            <person name="Magnuson J."/>
            <person name="Spatafora J.W."/>
            <person name="Nagy L.G."/>
            <person name="Henrissat B."/>
            <person name="Grigoriev I.V."/>
            <person name="Yang Z.L."/>
            <person name="Xu J."/>
            <person name="Martin F.M."/>
        </authorList>
    </citation>
    <scope>NUCLEOTIDE SEQUENCE</scope>
    <source>
        <strain evidence="1">KUC20120723A-06</strain>
    </source>
</reference>
<evidence type="ECO:0000313" key="2">
    <source>
        <dbReference type="Proteomes" id="UP000790709"/>
    </source>
</evidence>
<comment type="caution">
    <text evidence="1">The sequence shown here is derived from an EMBL/GenBank/DDBJ whole genome shotgun (WGS) entry which is preliminary data.</text>
</comment>
<sequence>MPSVAEITYFEASEAYKADESTLSGPLETLSKTEGLNSSYVGYETEDPNVLFWVNDWTSKAAHDALVKSDIYPSVVAASRPAFASQPTASYVEFHDTVGPFSAPATEFVTFTLNKGQTIDKLEPLVAQLKAQLVGTPKFHGASWAPVIGKPDVYFGILGWDSVQAHWDAVSGGPLKATIDQVKEIATLWLVHAHLKKVSV</sequence>
<keyword evidence="2" id="KW-1185">Reference proteome</keyword>
<organism evidence="1 2">
    <name type="scientific">Leucogyrophana mollusca</name>
    <dbReference type="NCBI Taxonomy" id="85980"/>
    <lineage>
        <taxon>Eukaryota</taxon>
        <taxon>Fungi</taxon>
        <taxon>Dikarya</taxon>
        <taxon>Basidiomycota</taxon>
        <taxon>Agaricomycotina</taxon>
        <taxon>Agaricomycetes</taxon>
        <taxon>Agaricomycetidae</taxon>
        <taxon>Boletales</taxon>
        <taxon>Boletales incertae sedis</taxon>
        <taxon>Leucogyrophana</taxon>
    </lineage>
</organism>
<dbReference type="Proteomes" id="UP000790709">
    <property type="component" value="Unassembled WGS sequence"/>
</dbReference>
<proteinExistence type="predicted"/>